<dbReference type="AlphaFoldDB" id="A0A850RAJ2"/>
<dbReference type="RefSeq" id="WP_176974764.1">
    <property type="nucleotide sequence ID" value="NZ_JABZEO010000001.1"/>
</dbReference>
<dbReference type="Proteomes" id="UP000592294">
    <property type="component" value="Unassembled WGS sequence"/>
</dbReference>
<sequence length="73" mass="8302">MTALATHAKTRAPYRIIAHAVDCTNARDGTPVIIYCNYDGELFVREAREFHEKFTTIDEANSTRDWPDALEVC</sequence>
<dbReference type="EMBL" id="JABZEO010000001">
    <property type="protein sequence ID" value="NVZ07970.1"/>
    <property type="molecule type" value="Genomic_DNA"/>
</dbReference>
<organism evidence="1 2">
    <name type="scientific">Allochromatium humboldtianum</name>
    <dbReference type="NCBI Taxonomy" id="504901"/>
    <lineage>
        <taxon>Bacteria</taxon>
        <taxon>Pseudomonadati</taxon>
        <taxon>Pseudomonadota</taxon>
        <taxon>Gammaproteobacteria</taxon>
        <taxon>Chromatiales</taxon>
        <taxon>Chromatiaceae</taxon>
        <taxon>Allochromatium</taxon>
    </lineage>
</organism>
<protein>
    <submittedName>
        <fullName evidence="1">Uncharacterized protein</fullName>
    </submittedName>
</protein>
<gene>
    <name evidence="1" type="ORF">HW932_01685</name>
</gene>
<reference evidence="1 2" key="1">
    <citation type="submission" date="2020-06" db="EMBL/GenBank/DDBJ databases">
        <title>Whole-genome sequence of Allochromatium humboldtianum DSM 21881, type strain.</title>
        <authorList>
            <person name="Kyndt J.A."/>
            <person name="Meyer T.E."/>
        </authorList>
    </citation>
    <scope>NUCLEOTIDE SEQUENCE [LARGE SCALE GENOMIC DNA]</scope>
    <source>
        <strain evidence="1 2">DSM 21881</strain>
    </source>
</reference>
<evidence type="ECO:0000313" key="1">
    <source>
        <dbReference type="EMBL" id="NVZ07970.1"/>
    </source>
</evidence>
<name>A0A850RAJ2_9GAMM</name>
<keyword evidence="2" id="KW-1185">Reference proteome</keyword>
<proteinExistence type="predicted"/>
<accession>A0A850RAJ2</accession>
<comment type="caution">
    <text evidence="1">The sequence shown here is derived from an EMBL/GenBank/DDBJ whole genome shotgun (WGS) entry which is preliminary data.</text>
</comment>
<evidence type="ECO:0000313" key="2">
    <source>
        <dbReference type="Proteomes" id="UP000592294"/>
    </source>
</evidence>